<evidence type="ECO:0000256" key="3">
    <source>
        <dbReference type="ARBA" id="ARBA00022490"/>
    </source>
</evidence>
<keyword evidence="11" id="KW-1185">Reference proteome</keyword>
<dbReference type="InterPro" id="IPR004535">
    <property type="entry name" value="Transl_elong_SelB"/>
</dbReference>
<evidence type="ECO:0000256" key="6">
    <source>
        <dbReference type="ARBA" id="ARBA00025526"/>
    </source>
</evidence>
<accession>A0A938YGU2</accession>
<comment type="subcellular location">
    <subcellularLocation>
        <location evidence="1">Cytoplasm</location>
    </subcellularLocation>
</comment>
<dbReference type="InterPro" id="IPR027417">
    <property type="entry name" value="P-loop_NTPase"/>
</dbReference>
<dbReference type="InterPro" id="IPR050055">
    <property type="entry name" value="EF-Tu_GTPase"/>
</dbReference>
<dbReference type="Pfam" id="PF00009">
    <property type="entry name" value="GTP_EFTU"/>
    <property type="match status" value="1"/>
</dbReference>
<evidence type="ECO:0000313" key="11">
    <source>
        <dbReference type="Proteomes" id="UP000663792"/>
    </source>
</evidence>
<dbReference type="GO" id="GO:0001514">
    <property type="term" value="P:selenocysteine incorporation"/>
    <property type="evidence" value="ECO:0007669"/>
    <property type="project" value="InterPro"/>
</dbReference>
<dbReference type="InterPro" id="IPR031157">
    <property type="entry name" value="G_TR_CS"/>
</dbReference>
<dbReference type="Proteomes" id="UP000663792">
    <property type="component" value="Unassembled WGS sequence"/>
</dbReference>
<dbReference type="CDD" id="cd04171">
    <property type="entry name" value="SelB"/>
    <property type="match status" value="1"/>
</dbReference>
<dbReference type="GO" id="GO:0005525">
    <property type="term" value="F:GTP binding"/>
    <property type="evidence" value="ECO:0007669"/>
    <property type="project" value="UniProtKB-KW"/>
</dbReference>
<comment type="caution">
    <text evidence="10">The sequence shown here is derived from an EMBL/GenBank/DDBJ whole genome shotgun (WGS) entry which is preliminary data.</text>
</comment>
<protein>
    <recommendedName>
        <fullName evidence="2">Selenocysteine-specific elongation factor</fullName>
    </recommendedName>
    <alternativeName>
        <fullName evidence="7">SelB translation factor</fullName>
    </alternativeName>
</protein>
<gene>
    <name evidence="10" type="primary">selB</name>
    <name evidence="10" type="ORF">JL106_18835</name>
</gene>
<organism evidence="10 11">
    <name type="scientific">Nakamurella leprariae</name>
    <dbReference type="NCBI Taxonomy" id="2803911"/>
    <lineage>
        <taxon>Bacteria</taxon>
        <taxon>Bacillati</taxon>
        <taxon>Actinomycetota</taxon>
        <taxon>Actinomycetes</taxon>
        <taxon>Nakamurellales</taxon>
        <taxon>Nakamurellaceae</taxon>
        <taxon>Nakamurella</taxon>
    </lineage>
</organism>
<dbReference type="PROSITE" id="PS00301">
    <property type="entry name" value="G_TR_1"/>
    <property type="match status" value="1"/>
</dbReference>
<dbReference type="Pfam" id="PF03144">
    <property type="entry name" value="GTP_EFTU_D2"/>
    <property type="match status" value="1"/>
</dbReference>
<dbReference type="SUPFAM" id="SSF50447">
    <property type="entry name" value="Translation proteins"/>
    <property type="match status" value="1"/>
</dbReference>
<dbReference type="Gene3D" id="3.40.50.300">
    <property type="entry name" value="P-loop containing nucleotide triphosphate hydrolases"/>
    <property type="match status" value="1"/>
</dbReference>
<evidence type="ECO:0000256" key="5">
    <source>
        <dbReference type="ARBA" id="ARBA00023134"/>
    </source>
</evidence>
<dbReference type="PROSITE" id="PS51722">
    <property type="entry name" value="G_TR_2"/>
    <property type="match status" value="1"/>
</dbReference>
<name>A0A938YGU2_9ACTN</name>
<dbReference type="InterPro" id="IPR057335">
    <property type="entry name" value="Beta-barrel_SelB"/>
</dbReference>
<comment type="function">
    <text evidence="6">Translation factor necessary for the incorporation of selenocysteine into proteins. It probably replaces EF-Tu for the insertion of selenocysteine directed by the UGA codon. SelB binds GTP and GDP.</text>
</comment>
<dbReference type="SUPFAM" id="SSF52540">
    <property type="entry name" value="P-loop containing nucleoside triphosphate hydrolases"/>
    <property type="match status" value="1"/>
</dbReference>
<dbReference type="GO" id="GO:0003924">
    <property type="term" value="F:GTPase activity"/>
    <property type="evidence" value="ECO:0007669"/>
    <property type="project" value="InterPro"/>
</dbReference>
<keyword evidence="10" id="KW-0251">Elongation factor</keyword>
<dbReference type="Gene3D" id="1.10.10.10">
    <property type="entry name" value="Winged helix-like DNA-binding domain superfamily/Winged helix DNA-binding domain"/>
    <property type="match status" value="1"/>
</dbReference>
<dbReference type="InterPro" id="IPR004161">
    <property type="entry name" value="EFTu-like_2"/>
</dbReference>
<keyword evidence="3" id="KW-0963">Cytoplasm</keyword>
<feature type="domain" description="Tr-type G" evidence="9">
    <location>
        <begin position="25"/>
        <end position="193"/>
    </location>
</feature>
<dbReference type="GO" id="GO:0005737">
    <property type="term" value="C:cytoplasm"/>
    <property type="evidence" value="ECO:0007669"/>
    <property type="project" value="UniProtKB-SubCell"/>
</dbReference>
<dbReference type="GO" id="GO:0003746">
    <property type="term" value="F:translation elongation factor activity"/>
    <property type="evidence" value="ECO:0007669"/>
    <property type="project" value="UniProtKB-KW"/>
</dbReference>
<evidence type="ECO:0000256" key="2">
    <source>
        <dbReference type="ARBA" id="ARBA00015953"/>
    </source>
</evidence>
<dbReference type="PANTHER" id="PTHR43721">
    <property type="entry name" value="ELONGATION FACTOR TU-RELATED"/>
    <property type="match status" value="1"/>
</dbReference>
<dbReference type="Gene3D" id="2.40.30.10">
    <property type="entry name" value="Translation factors"/>
    <property type="match status" value="1"/>
</dbReference>
<keyword evidence="4" id="KW-0648">Protein biosynthesis</keyword>
<sequence>MRPDRRRPGAAGRRPGRRRPDRRDPAVHVIATAGHVDHGKSTLVRALTGMEPDRLSEEQRRGMTIDLGYAWTTLPGGDTVAFVDVPGHQRFVTTMLAGVGPVPAVLFVVASDEGWNVQSTEHLDALDALQVSRGVLALTRADLGDVELAEAEARDHLAGTALADMEAVGVSAVTGAGVDDLRFALDRLVTRLPARVDGRVRLWVDRVFSVRGAGTVVTGTLTAGTITVGDELQVHPSGARVRVRGIESLKRTVDRVHGVARVALNLRGVSAEALHRGDALAAPGGWADVDVLDVRLSRAARPPTELVFHLGSAAVPAHVRPLGEDTARLTLARPLPTAIGERGVLRDPGAQQVVAAATVLDPMPPPLTRRGAARRRADELAGVGPVPDASGEVARRGAVRREDLVRAGVRMSGAPPGAVAVAGWLIDDGRWQQWRERLGPAADAWAAAHPMLPALPRRTAVDALALPDPALLEPLVGQTDLVLDASGVARPGQRASLPEALERALAQVLVRLAADPFAAPEAPDLAAVGLDDRALAVAVRQCRLVELAPGVLLRPEALDEAVRRLTGLPQPFAMTDARQVLRTTRRVAVPLLEHLDRSGRTVRVDSRLRRVAES</sequence>
<evidence type="ECO:0000313" key="10">
    <source>
        <dbReference type="EMBL" id="MBM9469348.1"/>
    </source>
</evidence>
<keyword evidence="5" id="KW-0547">Nucleotide-binding</keyword>
<evidence type="ECO:0000256" key="8">
    <source>
        <dbReference type="SAM" id="MobiDB-lite"/>
    </source>
</evidence>
<evidence type="ECO:0000256" key="7">
    <source>
        <dbReference type="ARBA" id="ARBA00031615"/>
    </source>
</evidence>
<reference evidence="10" key="1">
    <citation type="submission" date="2021-01" db="EMBL/GenBank/DDBJ databases">
        <title>YIM 132084 draft genome.</title>
        <authorList>
            <person name="An D."/>
        </authorList>
    </citation>
    <scope>NUCLEOTIDE SEQUENCE</scope>
    <source>
        <strain evidence="10">YIM 132084</strain>
    </source>
</reference>
<dbReference type="InterPro" id="IPR015191">
    <property type="entry name" value="SelB_WHD4"/>
</dbReference>
<dbReference type="EMBL" id="JAERWK010000026">
    <property type="protein sequence ID" value="MBM9469348.1"/>
    <property type="molecule type" value="Genomic_DNA"/>
</dbReference>
<evidence type="ECO:0000256" key="4">
    <source>
        <dbReference type="ARBA" id="ARBA00022917"/>
    </source>
</evidence>
<feature type="region of interest" description="Disordered" evidence="8">
    <location>
        <begin position="1"/>
        <end position="23"/>
    </location>
</feature>
<dbReference type="Pfam" id="PF25461">
    <property type="entry name" value="Beta-barrel_SelB"/>
    <property type="match status" value="1"/>
</dbReference>
<evidence type="ECO:0000256" key="1">
    <source>
        <dbReference type="ARBA" id="ARBA00004496"/>
    </source>
</evidence>
<keyword evidence="5" id="KW-0342">GTP-binding</keyword>
<dbReference type="InterPro" id="IPR000795">
    <property type="entry name" value="T_Tr_GTP-bd_dom"/>
</dbReference>
<dbReference type="NCBIfam" id="TIGR00475">
    <property type="entry name" value="selB"/>
    <property type="match status" value="1"/>
</dbReference>
<evidence type="ECO:0000259" key="9">
    <source>
        <dbReference type="PROSITE" id="PS51722"/>
    </source>
</evidence>
<dbReference type="InterPro" id="IPR036388">
    <property type="entry name" value="WH-like_DNA-bd_sf"/>
</dbReference>
<dbReference type="GO" id="GO:0003723">
    <property type="term" value="F:RNA binding"/>
    <property type="evidence" value="ECO:0007669"/>
    <property type="project" value="InterPro"/>
</dbReference>
<proteinExistence type="predicted"/>
<dbReference type="PANTHER" id="PTHR43721:SF22">
    <property type="entry name" value="ELONGATION FACTOR TU, MITOCHONDRIAL"/>
    <property type="match status" value="1"/>
</dbReference>
<dbReference type="AlphaFoldDB" id="A0A938YGU2"/>
<dbReference type="Pfam" id="PF09107">
    <property type="entry name" value="WHD_3rd_SelB"/>
    <property type="match status" value="1"/>
</dbReference>
<dbReference type="InterPro" id="IPR009000">
    <property type="entry name" value="Transl_B-barrel_sf"/>
</dbReference>